<dbReference type="Proteomes" id="UP001209083">
    <property type="component" value="Chromosome"/>
</dbReference>
<dbReference type="EMBL" id="CP090958">
    <property type="protein sequence ID" value="WGW13102.1"/>
    <property type="molecule type" value="Genomic_DNA"/>
</dbReference>
<keyword evidence="2" id="KW-1185">Reference proteome</keyword>
<name>A0ABY8QVP9_9MICO</name>
<dbReference type="SUPFAM" id="SSF56112">
    <property type="entry name" value="Protein kinase-like (PK-like)"/>
    <property type="match status" value="1"/>
</dbReference>
<evidence type="ECO:0000313" key="1">
    <source>
        <dbReference type="EMBL" id="WGW13102.1"/>
    </source>
</evidence>
<dbReference type="RefSeq" id="WP_349639912.1">
    <property type="nucleotide sequence ID" value="NZ_CP090958.1"/>
</dbReference>
<dbReference type="Pfam" id="PF04655">
    <property type="entry name" value="APH_6_hur"/>
    <property type="match status" value="1"/>
</dbReference>
<proteinExistence type="predicted"/>
<dbReference type="InterPro" id="IPR011009">
    <property type="entry name" value="Kinase-like_dom_sf"/>
</dbReference>
<dbReference type="InterPro" id="IPR006748">
    <property type="entry name" value="NH2Glyco/OHUrea_AB-resist_kin"/>
</dbReference>
<gene>
    <name evidence="1" type="ORF">LWF01_04830</name>
</gene>
<protein>
    <submittedName>
        <fullName evidence="1">Aminoglycoside phosphotransferase family protein</fullName>
    </submittedName>
</protein>
<organism evidence="1 2">
    <name type="scientific">Saxibacter everestensis</name>
    <dbReference type="NCBI Taxonomy" id="2909229"/>
    <lineage>
        <taxon>Bacteria</taxon>
        <taxon>Bacillati</taxon>
        <taxon>Actinomycetota</taxon>
        <taxon>Actinomycetes</taxon>
        <taxon>Micrococcales</taxon>
        <taxon>Brevibacteriaceae</taxon>
        <taxon>Saxibacter</taxon>
    </lineage>
</organism>
<accession>A0ABY8QVP9</accession>
<reference evidence="1 2" key="1">
    <citation type="submission" date="2023-05" db="EMBL/GenBank/DDBJ databases">
        <title>Lithophilousrod everest ZFBP1038 complete genpme.</title>
        <authorList>
            <person name="Tian M."/>
        </authorList>
    </citation>
    <scope>NUCLEOTIDE SEQUENCE [LARGE SCALE GENOMIC DNA]</scope>
    <source>
        <strain evidence="1 2">ZFBP1038</strain>
    </source>
</reference>
<evidence type="ECO:0000313" key="2">
    <source>
        <dbReference type="Proteomes" id="UP001209083"/>
    </source>
</evidence>
<sequence length="341" mass="36539">MIAIPEVLARSVRLELGHEDAARWIRALPDVVDDLLARWKLTVESLSGTPWAGYQSIVLPVRTVDGVPAALRVASPIANNPAAHQQLRSALETWDGFGSVRLMAADAGHNATLLERLDQTIDLNSVPLQTAASMWGGVVRALSRPAPPGLVTVQGTAQRWIDDFPGKAAQLLPSFRLFTGTDNMLVQATLNTARALATAPDAYLVHADLHYSNVLSSHPDPANGQRTWKAIDPYPVSGPVAFAVAPMLWNRLAEVPANEPEEQAAWLRAHCTSLCHAAGIDPAQGAAVSVAREIENLFWYLADFAQGDQRAHADAARSLWVARAISGHSVGGIDVHSLAGL</sequence>